<dbReference type="InterPro" id="IPR000008">
    <property type="entry name" value="C2_dom"/>
</dbReference>
<dbReference type="RefSeq" id="XP_009033473.1">
    <property type="nucleotide sequence ID" value="XM_009035225.1"/>
</dbReference>
<feature type="non-terminal residue" evidence="4">
    <location>
        <position position="289"/>
    </location>
</feature>
<reference evidence="4 5" key="1">
    <citation type="journal article" date="2011" name="Proc. Natl. Acad. Sci. U.S.A.">
        <title>Niche of harmful alga Aureococcus anophagefferens revealed through ecogenomics.</title>
        <authorList>
            <person name="Gobler C.J."/>
            <person name="Berry D.L."/>
            <person name="Dyhrman S.T."/>
            <person name="Wilhelm S.W."/>
            <person name="Salamov A."/>
            <person name="Lobanov A.V."/>
            <person name="Zhang Y."/>
            <person name="Collier J.L."/>
            <person name="Wurch L.L."/>
            <person name="Kustka A.B."/>
            <person name="Dill B.D."/>
            <person name="Shah M."/>
            <person name="VerBerkmoes N.C."/>
            <person name="Kuo A."/>
            <person name="Terry A."/>
            <person name="Pangilinan J."/>
            <person name="Lindquist E.A."/>
            <person name="Lucas S."/>
            <person name="Paulsen I.T."/>
            <person name="Hattenrath-Lehmann T.K."/>
            <person name="Talmage S.C."/>
            <person name="Walker E.A."/>
            <person name="Koch F."/>
            <person name="Burson A.M."/>
            <person name="Marcoval M.A."/>
            <person name="Tang Y.Z."/>
            <person name="Lecleir G.R."/>
            <person name="Coyne K.J."/>
            <person name="Berg G.M."/>
            <person name="Bertrand E.M."/>
            <person name="Saito M.A."/>
            <person name="Gladyshev V.N."/>
            <person name="Grigoriev I.V."/>
        </authorList>
    </citation>
    <scope>NUCLEOTIDE SEQUENCE [LARGE SCALE GENOMIC DNA]</scope>
    <source>
        <strain evidence="5">CCMP 1984</strain>
    </source>
</reference>
<dbReference type="SMART" id="SM00239">
    <property type="entry name" value="C2"/>
    <property type="match status" value="2"/>
</dbReference>
<dbReference type="KEGG" id="aaf:AURANDRAFT_20702"/>
<name>F0XYY1_AURAN</name>
<gene>
    <name evidence="4" type="ORF">AURANDRAFT_20702</name>
</gene>
<feature type="domain" description="C2" evidence="3">
    <location>
        <begin position="182"/>
        <end position="289"/>
    </location>
</feature>
<dbReference type="eggNOG" id="KOG1028">
    <property type="taxonomic scope" value="Eukaryota"/>
</dbReference>
<keyword evidence="2" id="KW-0106">Calcium</keyword>
<dbReference type="PANTHER" id="PTHR45911">
    <property type="entry name" value="C2 DOMAIN-CONTAINING PROTEIN"/>
    <property type="match status" value="1"/>
</dbReference>
<dbReference type="CDD" id="cd00030">
    <property type="entry name" value="C2"/>
    <property type="match status" value="2"/>
</dbReference>
<dbReference type="GeneID" id="20219333"/>
<dbReference type="Proteomes" id="UP000002729">
    <property type="component" value="Unassembled WGS sequence"/>
</dbReference>
<dbReference type="GO" id="GO:0046872">
    <property type="term" value="F:metal ion binding"/>
    <property type="evidence" value="ECO:0007669"/>
    <property type="project" value="UniProtKB-KW"/>
</dbReference>
<evidence type="ECO:0000313" key="4">
    <source>
        <dbReference type="EMBL" id="EGB12446.1"/>
    </source>
</evidence>
<dbReference type="SUPFAM" id="SSF49562">
    <property type="entry name" value="C2 domain (Calcium/lipid-binding domain, CaLB)"/>
    <property type="match status" value="2"/>
</dbReference>
<dbReference type="OrthoDB" id="419768at2759"/>
<organism evidence="5">
    <name type="scientific">Aureococcus anophagefferens</name>
    <name type="common">Harmful bloom alga</name>
    <dbReference type="NCBI Taxonomy" id="44056"/>
    <lineage>
        <taxon>Eukaryota</taxon>
        <taxon>Sar</taxon>
        <taxon>Stramenopiles</taxon>
        <taxon>Ochrophyta</taxon>
        <taxon>Pelagophyceae</taxon>
        <taxon>Pelagomonadales</taxon>
        <taxon>Pelagomonadaceae</taxon>
        <taxon>Aureococcus</taxon>
    </lineage>
</organism>
<evidence type="ECO:0000259" key="3">
    <source>
        <dbReference type="PROSITE" id="PS50004"/>
    </source>
</evidence>
<evidence type="ECO:0000256" key="2">
    <source>
        <dbReference type="ARBA" id="ARBA00022837"/>
    </source>
</evidence>
<proteinExistence type="predicted"/>
<accession>F0XYY1</accession>
<keyword evidence="1" id="KW-0479">Metal-binding</keyword>
<dbReference type="AlphaFoldDB" id="F0XYY1"/>
<dbReference type="Pfam" id="PF00168">
    <property type="entry name" value="C2"/>
    <property type="match status" value="2"/>
</dbReference>
<dbReference type="InParanoid" id="F0XYY1"/>
<evidence type="ECO:0000256" key="1">
    <source>
        <dbReference type="ARBA" id="ARBA00022723"/>
    </source>
</evidence>
<feature type="domain" description="C2" evidence="3">
    <location>
        <begin position="45"/>
        <end position="177"/>
    </location>
</feature>
<dbReference type="Gene3D" id="2.60.40.150">
    <property type="entry name" value="C2 domain"/>
    <property type="match status" value="2"/>
</dbReference>
<keyword evidence="5" id="KW-1185">Reference proteome</keyword>
<dbReference type="InterPro" id="IPR035892">
    <property type="entry name" value="C2_domain_sf"/>
</dbReference>
<sequence length="289" mass="32615">MGVFDVDLRDVTHFRGRKWFKLQTDPDRPKDAVSGSIELVLKWIHNPELAFDPWEGTDAHPGKPRNELCIAVVRARHLPIMDRNILSKGGSSDPVATVTLANAPEFSFKTDVRRKTVNPLFRARFQCPYELDYDDAPPGVLTVVLEDWDELSGNDFMGSADVDLREVHDGYRVRRWYKLGGSSGDVELVLCWRHDPALPNELQVAVYRGKSLEIMDRSRFSKGGSSDPYAVVNVGPGEARTAVRPKTLEPKWKGVFAFEVEPGDDYALWVRVFDHDDRSANDFMGGVKL</sequence>
<dbReference type="EMBL" id="GL833121">
    <property type="protein sequence ID" value="EGB12446.1"/>
    <property type="molecule type" value="Genomic_DNA"/>
</dbReference>
<dbReference type="PROSITE" id="PS50004">
    <property type="entry name" value="C2"/>
    <property type="match status" value="2"/>
</dbReference>
<protein>
    <recommendedName>
        <fullName evidence="3">C2 domain-containing protein</fullName>
    </recommendedName>
</protein>
<evidence type="ECO:0000313" key="5">
    <source>
        <dbReference type="Proteomes" id="UP000002729"/>
    </source>
</evidence>